<dbReference type="PANTHER" id="PTHR12517:SF0">
    <property type="entry name" value="INTERMEMBRANE LIPID TRANSFER PROTEIN VPS13B"/>
    <property type="match status" value="1"/>
</dbReference>
<feature type="region of interest" description="Disordered" evidence="2">
    <location>
        <begin position="1"/>
        <end position="39"/>
    </location>
</feature>
<feature type="compositionally biased region" description="Low complexity" evidence="2">
    <location>
        <begin position="1"/>
        <end position="18"/>
    </location>
</feature>
<evidence type="ECO:0000256" key="2">
    <source>
        <dbReference type="SAM" id="MobiDB-lite"/>
    </source>
</evidence>
<feature type="non-terminal residue" evidence="4">
    <location>
        <position position="1"/>
    </location>
</feature>
<evidence type="ECO:0000313" key="5">
    <source>
        <dbReference type="Proteomes" id="UP000034805"/>
    </source>
</evidence>
<feature type="domain" description="Chorein N-terminal" evidence="3">
    <location>
        <begin position="2"/>
        <end position="193"/>
    </location>
</feature>
<gene>
    <name evidence="4" type="ORF">Z043_103837</name>
</gene>
<dbReference type="InterPro" id="IPR039782">
    <property type="entry name" value="VPS13B"/>
</dbReference>
<reference evidence="4 5" key="1">
    <citation type="submission" date="2015-08" db="EMBL/GenBank/DDBJ databases">
        <title>The genome of the Asian arowana (Scleropages formosus).</title>
        <authorList>
            <person name="Tan M.H."/>
            <person name="Gan H.M."/>
            <person name="Croft L.J."/>
            <person name="Austin C.M."/>
        </authorList>
    </citation>
    <scope>NUCLEOTIDE SEQUENCE [LARGE SCALE GENOMIC DNA]</scope>
    <source>
        <strain evidence="4">Aro1</strain>
    </source>
</reference>
<comment type="caution">
    <text evidence="4">The sequence shown here is derived from an EMBL/GenBank/DDBJ whole genome shotgun (WGS) entry which is preliminary data.</text>
</comment>
<keyword evidence="1" id="KW-0813">Transport</keyword>
<dbReference type="InterPro" id="IPR026854">
    <property type="entry name" value="VPS13_N"/>
</dbReference>
<name>A0A0P7UQP1_SCLFO</name>
<accession>A0A0P7UQP1</accession>
<sequence>DDHDSCGSSSTSRSASDSAKLLAKPRRVQQTAPPDPDLPPGYVQSLIRRVVNNVNVVVNNLILKYVEDDIVLSVNITSAECFTADEFWDRAFMDVTAPELVLRKAINFSDCTVCLDKRNASGKIDFYQDPLLYKCSFRTRLHFSYDNINSKIPAVIKVQTMVESLKLSITDQQLPMFIRIMELVIALYYGEIGGHKDAEGLESSGLVRDVAVGVPGKEDDGDGQGVASPYPSPETYLPGMEEDQQGWVSWAWSFVPALVGTGEEDEERHGDGERVYHQEMEEDGRPSSPQQHAPRDPVVSVGFYCTKATVTFK</sequence>
<dbReference type="PANTHER" id="PTHR12517">
    <property type="entry name" value="VACUOLAR PROTEIN SORTING-ASSOCIATED PROTEIN 13B"/>
    <property type="match status" value="1"/>
</dbReference>
<dbReference type="Pfam" id="PF12624">
    <property type="entry name" value="VPS13_N"/>
    <property type="match status" value="1"/>
</dbReference>
<dbReference type="Proteomes" id="UP000034805">
    <property type="component" value="Unassembled WGS sequence"/>
</dbReference>
<feature type="region of interest" description="Disordered" evidence="2">
    <location>
        <begin position="261"/>
        <end position="298"/>
    </location>
</feature>
<evidence type="ECO:0000256" key="1">
    <source>
        <dbReference type="ARBA" id="ARBA00022448"/>
    </source>
</evidence>
<feature type="compositionally biased region" description="Basic and acidic residues" evidence="2">
    <location>
        <begin position="267"/>
        <end position="285"/>
    </location>
</feature>
<dbReference type="EMBL" id="JARO02000993">
    <property type="protein sequence ID" value="KPP76788.1"/>
    <property type="molecule type" value="Genomic_DNA"/>
</dbReference>
<evidence type="ECO:0000259" key="3">
    <source>
        <dbReference type="Pfam" id="PF12624"/>
    </source>
</evidence>
<dbReference type="AlphaFoldDB" id="A0A0P7UQP1"/>
<organism evidence="4 5">
    <name type="scientific">Scleropages formosus</name>
    <name type="common">Asian bonytongue</name>
    <name type="synonym">Osteoglossum formosum</name>
    <dbReference type="NCBI Taxonomy" id="113540"/>
    <lineage>
        <taxon>Eukaryota</taxon>
        <taxon>Metazoa</taxon>
        <taxon>Chordata</taxon>
        <taxon>Craniata</taxon>
        <taxon>Vertebrata</taxon>
        <taxon>Euteleostomi</taxon>
        <taxon>Actinopterygii</taxon>
        <taxon>Neopterygii</taxon>
        <taxon>Teleostei</taxon>
        <taxon>Osteoglossocephala</taxon>
        <taxon>Osteoglossomorpha</taxon>
        <taxon>Osteoglossiformes</taxon>
        <taxon>Osteoglossidae</taxon>
        <taxon>Scleropages</taxon>
    </lineage>
</organism>
<proteinExistence type="predicted"/>
<protein>
    <recommendedName>
        <fullName evidence="3">Chorein N-terminal domain-containing protein</fullName>
    </recommendedName>
</protein>
<evidence type="ECO:0000313" key="4">
    <source>
        <dbReference type="EMBL" id="KPP76788.1"/>
    </source>
</evidence>
<feature type="non-terminal residue" evidence="4">
    <location>
        <position position="313"/>
    </location>
</feature>